<gene>
    <name evidence="1" type="ORF">BC936DRAFT_143902</name>
</gene>
<sequence length="82" mass="8911">MSLDQPVGSPLDGVAQIGRLIGKNITLKELDTSPRKNGERMGERQRELEVVPGVIVAPDQVHAVVLAISEARIVTPVGRRYI</sequence>
<evidence type="ECO:0000313" key="2">
    <source>
        <dbReference type="Proteomes" id="UP000268093"/>
    </source>
</evidence>
<protein>
    <submittedName>
        <fullName evidence="1">Uncharacterized protein</fullName>
    </submittedName>
</protein>
<accession>A0A433DD88</accession>
<name>A0A433DD88_9FUNG</name>
<dbReference type="EMBL" id="RBNI01002919">
    <property type="protein sequence ID" value="RUP48820.1"/>
    <property type="molecule type" value="Genomic_DNA"/>
</dbReference>
<dbReference type="AlphaFoldDB" id="A0A433DD88"/>
<reference evidence="1 2" key="1">
    <citation type="journal article" date="2018" name="New Phytol.">
        <title>Phylogenomics of Endogonaceae and evolution of mycorrhizas within Mucoromycota.</title>
        <authorList>
            <person name="Chang Y."/>
            <person name="Desiro A."/>
            <person name="Na H."/>
            <person name="Sandor L."/>
            <person name="Lipzen A."/>
            <person name="Clum A."/>
            <person name="Barry K."/>
            <person name="Grigoriev I.V."/>
            <person name="Martin F.M."/>
            <person name="Stajich J.E."/>
            <person name="Smith M.E."/>
            <person name="Bonito G."/>
            <person name="Spatafora J.W."/>
        </authorList>
    </citation>
    <scope>NUCLEOTIDE SEQUENCE [LARGE SCALE GENOMIC DNA]</scope>
    <source>
        <strain evidence="1 2">GMNB39</strain>
    </source>
</reference>
<dbReference type="Proteomes" id="UP000268093">
    <property type="component" value="Unassembled WGS sequence"/>
</dbReference>
<evidence type="ECO:0000313" key="1">
    <source>
        <dbReference type="EMBL" id="RUP48820.1"/>
    </source>
</evidence>
<keyword evidence="2" id="KW-1185">Reference proteome</keyword>
<comment type="caution">
    <text evidence="1">The sequence shown here is derived from an EMBL/GenBank/DDBJ whole genome shotgun (WGS) entry which is preliminary data.</text>
</comment>
<proteinExistence type="predicted"/>
<organism evidence="1 2">
    <name type="scientific">Jimgerdemannia flammicorona</name>
    <dbReference type="NCBI Taxonomy" id="994334"/>
    <lineage>
        <taxon>Eukaryota</taxon>
        <taxon>Fungi</taxon>
        <taxon>Fungi incertae sedis</taxon>
        <taxon>Mucoromycota</taxon>
        <taxon>Mucoromycotina</taxon>
        <taxon>Endogonomycetes</taxon>
        <taxon>Endogonales</taxon>
        <taxon>Endogonaceae</taxon>
        <taxon>Jimgerdemannia</taxon>
    </lineage>
</organism>